<comment type="caution">
    <text evidence="1">The sequence shown here is derived from an EMBL/GenBank/DDBJ whole genome shotgun (WGS) entry which is preliminary data.</text>
</comment>
<dbReference type="AlphaFoldDB" id="A0A8T3AJE5"/>
<dbReference type="EMBL" id="JAGYWB010000016">
    <property type="protein sequence ID" value="KAI0496218.1"/>
    <property type="molecule type" value="Genomic_DNA"/>
</dbReference>
<dbReference type="SUPFAM" id="SSF57756">
    <property type="entry name" value="Retrovirus zinc finger-like domains"/>
    <property type="match status" value="1"/>
</dbReference>
<proteinExistence type="predicted"/>
<evidence type="ECO:0008006" key="3">
    <source>
        <dbReference type="Google" id="ProtNLM"/>
    </source>
</evidence>
<evidence type="ECO:0000313" key="2">
    <source>
        <dbReference type="Proteomes" id="UP000829196"/>
    </source>
</evidence>
<protein>
    <recommendedName>
        <fullName evidence="3">CCHC-type domain-containing protein</fullName>
    </recommendedName>
</protein>
<dbReference type="Proteomes" id="UP000829196">
    <property type="component" value="Unassembled WGS sequence"/>
</dbReference>
<organism evidence="1 2">
    <name type="scientific">Dendrobium nobile</name>
    <name type="common">Orchid</name>
    <dbReference type="NCBI Taxonomy" id="94219"/>
    <lineage>
        <taxon>Eukaryota</taxon>
        <taxon>Viridiplantae</taxon>
        <taxon>Streptophyta</taxon>
        <taxon>Embryophyta</taxon>
        <taxon>Tracheophyta</taxon>
        <taxon>Spermatophyta</taxon>
        <taxon>Magnoliopsida</taxon>
        <taxon>Liliopsida</taxon>
        <taxon>Asparagales</taxon>
        <taxon>Orchidaceae</taxon>
        <taxon>Epidendroideae</taxon>
        <taxon>Malaxideae</taxon>
        <taxon>Dendrobiinae</taxon>
        <taxon>Dendrobium</taxon>
    </lineage>
</organism>
<evidence type="ECO:0000313" key="1">
    <source>
        <dbReference type="EMBL" id="KAI0496218.1"/>
    </source>
</evidence>
<dbReference type="GO" id="GO:0008270">
    <property type="term" value="F:zinc ion binding"/>
    <property type="evidence" value="ECO:0007669"/>
    <property type="project" value="InterPro"/>
</dbReference>
<keyword evidence="2" id="KW-1185">Reference proteome</keyword>
<dbReference type="InterPro" id="IPR036875">
    <property type="entry name" value="Znf_CCHC_sf"/>
</dbReference>
<accession>A0A8T3AJE5</accession>
<dbReference type="PANTHER" id="PTHR47481">
    <property type="match status" value="1"/>
</dbReference>
<dbReference type="GO" id="GO:0003676">
    <property type="term" value="F:nucleic acid binding"/>
    <property type="evidence" value="ECO:0007669"/>
    <property type="project" value="InterPro"/>
</dbReference>
<dbReference type="Pfam" id="PF14223">
    <property type="entry name" value="Retrotran_gag_2"/>
    <property type="match status" value="1"/>
</dbReference>
<dbReference type="PANTHER" id="PTHR47481:SF22">
    <property type="entry name" value="RETROTRANSPOSON GAG DOMAIN-CONTAINING PROTEIN"/>
    <property type="match status" value="1"/>
</dbReference>
<dbReference type="OrthoDB" id="1740287at2759"/>
<name>A0A8T3AJE5_DENNO</name>
<reference evidence="1" key="1">
    <citation type="journal article" date="2022" name="Front. Genet.">
        <title>Chromosome-Scale Assembly of the Dendrobium nobile Genome Provides Insights Into the Molecular Mechanism of the Biosynthesis of the Medicinal Active Ingredient of Dendrobium.</title>
        <authorList>
            <person name="Xu Q."/>
            <person name="Niu S.-C."/>
            <person name="Li K.-L."/>
            <person name="Zheng P.-J."/>
            <person name="Zhang X.-J."/>
            <person name="Jia Y."/>
            <person name="Liu Y."/>
            <person name="Niu Y.-X."/>
            <person name="Yu L.-H."/>
            <person name="Chen D.-F."/>
            <person name="Zhang G.-Q."/>
        </authorList>
    </citation>
    <scope>NUCLEOTIDE SEQUENCE</scope>
    <source>
        <tissue evidence="1">Leaf</tissue>
    </source>
</reference>
<sequence>MGTLTMLQYLTNVKTLVDNIAAVGCPIVFEDILLYSLNDLPPQYEAFNSSIRTKLTPIILEDLNSLLLSEEINLSQDSSKEPTSLNPHTALYSYRDRGRGRGHFTNCSPRGRTFVQSSTSPSNPNPLSSLACQICGKQGHTANVCWHRLNTQYLTLSTALLASTPQPSSDWIIDSRASSHLTNNLDNISLPIEYT</sequence>
<gene>
    <name evidence="1" type="ORF">KFK09_022527</name>
</gene>